<evidence type="ECO:0000313" key="3">
    <source>
        <dbReference type="Proteomes" id="UP000319103"/>
    </source>
</evidence>
<dbReference type="Pfam" id="PF12770">
    <property type="entry name" value="CHAT"/>
    <property type="match status" value="1"/>
</dbReference>
<evidence type="ECO:0000259" key="1">
    <source>
        <dbReference type="Pfam" id="PF12770"/>
    </source>
</evidence>
<dbReference type="EMBL" id="VIGB01000003">
    <property type="protein sequence ID" value="TQF02920.1"/>
    <property type="molecule type" value="Genomic_DNA"/>
</dbReference>
<gene>
    <name evidence="2" type="ORF">E6W39_12470</name>
</gene>
<dbReference type="Proteomes" id="UP000319103">
    <property type="component" value="Unassembled WGS sequence"/>
</dbReference>
<dbReference type="InterPro" id="IPR011990">
    <property type="entry name" value="TPR-like_helical_dom_sf"/>
</dbReference>
<proteinExistence type="predicted"/>
<comment type="caution">
    <text evidence="2">The sequence shown here is derived from an EMBL/GenBank/DDBJ whole genome shotgun (WGS) entry which is preliminary data.</text>
</comment>
<dbReference type="Gene3D" id="1.25.40.10">
    <property type="entry name" value="Tetratricopeptide repeat domain"/>
    <property type="match status" value="1"/>
</dbReference>
<keyword evidence="3" id="KW-1185">Reference proteome</keyword>
<dbReference type="OrthoDB" id="3206999at2"/>
<dbReference type="AlphaFoldDB" id="A0A540W1L9"/>
<dbReference type="InterPro" id="IPR024983">
    <property type="entry name" value="CHAT_dom"/>
</dbReference>
<organism evidence="2 3">
    <name type="scientific">Kitasatospora acidiphila</name>
    <dbReference type="NCBI Taxonomy" id="2567942"/>
    <lineage>
        <taxon>Bacteria</taxon>
        <taxon>Bacillati</taxon>
        <taxon>Actinomycetota</taxon>
        <taxon>Actinomycetes</taxon>
        <taxon>Kitasatosporales</taxon>
        <taxon>Streptomycetaceae</taxon>
        <taxon>Kitasatospora</taxon>
    </lineage>
</organism>
<accession>A0A540W1L9</accession>
<feature type="domain" description="CHAT" evidence="1">
    <location>
        <begin position="739"/>
        <end position="1023"/>
    </location>
</feature>
<sequence length="1024" mass="110229">MSEMSAAFRAAVREAMAAPDDGLPFLSDEPEGVLSQEPHFLMASILYDARERLTPDQAGGPEGVDLETVFLAACYYLARVNRLPEGGSEWEHHTFVFLFAVVHALRPDAVPQVLREAFEKDPPQLVPAYEILHAAGNALCLASEAASDAEGVALAAALMIEALEGARGRESEAPIGVNLGTVFTVLAELGGDGVPEGLRAAALHHMREALALVPLGDPSREPMLALIAWAQAKAPSVAVYEGSIGVEMEQYHRDPDPARLDAMINGLRATVATAAEPGRTLRRVELGQVLRMRFEINGDLDDLDESISELTDALAGPLNDEQRASACSFLGLAYLDRYGSLGAPADLEAASAAVRDGQTTGTAASPAHSQRLTNLAGVLTTRFDAYGDPAELDEAVAHLRHAVAVTPPSQQDYPVMLVKLAVALRKRGMHTGRDEDLATAEAILRQVAGQPSDTGLTQPIARVELSGLLAVRGLSRNTGADLVDTVTQSRVTALAPTQDVRTRLYGAEMWAMSCVLLGDLAQAHTAYGVALNDLLPKLAGRTLNRAAQEVRLRLVGALANDAAAVEITAGRPREALIRLEQGRGVLLAQALQLRGRHDDLRAAAPGLAQRFERVCEELVEQQGGREERKASAAAFEEVVRQIRALPGFADFHQPPDWKHLRQSAAQGPVAVVNVSRARCDVLLLRRRFGRAVIEVLPLPDVTVQEINSRTVTFRATVAKLTTPGTPAGEKYRYDREMKQTLRWLGETVVCPVLDRLGFDRPARPGKPLPRLWWCLTGALSQLPLHAAILDTPEPHQRPTPVYAHDRVVSSYVPTLSSLLHARARFAPDNVRASLLAVAVDAGSPYPRLTALDDELAATDQLPGPRSELRHTDATPDAVLAALRTHSHAHLACHGVRNPSDPSNSRLLLHNGSLTLRQLASERLLDAEFAYLSACHSAAPGEELANEAISVASAFQLCGYRQVIGSLWTVEDGMGPLLAREVYRRLAAAGAPDVARVLHQAVGALRGHPRYGEPLFWASMIHSGP</sequence>
<protein>
    <submittedName>
        <fullName evidence="2">CHAT domain-containing protein</fullName>
    </submittedName>
</protein>
<reference evidence="2 3" key="1">
    <citation type="submission" date="2019-06" db="EMBL/GenBank/DDBJ databases">
        <title>Description of Kitasatospora acidophila sp. nov. isolated from pine grove soil, and reclassification of Streptomyces novaecaesareae to Kitasatospora novaeceasareae comb. nov.</title>
        <authorList>
            <person name="Kim M.J."/>
        </authorList>
    </citation>
    <scope>NUCLEOTIDE SEQUENCE [LARGE SCALE GENOMIC DNA]</scope>
    <source>
        <strain evidence="2 3">MMS16-CNU292</strain>
    </source>
</reference>
<evidence type="ECO:0000313" key="2">
    <source>
        <dbReference type="EMBL" id="TQF02920.1"/>
    </source>
</evidence>
<name>A0A540W1L9_9ACTN</name>